<feature type="region of interest" description="Disordered" evidence="1">
    <location>
        <begin position="1"/>
        <end position="113"/>
    </location>
</feature>
<feature type="compositionally biased region" description="Basic and acidic residues" evidence="1">
    <location>
        <begin position="196"/>
        <end position="206"/>
    </location>
</feature>
<dbReference type="OrthoDB" id="5377226at2759"/>
<proteinExistence type="predicted"/>
<reference evidence="2 3" key="1">
    <citation type="journal article" date="2018" name="PLoS Genet.">
        <title>Repeat elements organise 3D genome structure and mediate transcription in the filamentous fungus Epichloe festucae.</title>
        <authorList>
            <person name="Winter D.J."/>
            <person name="Ganley A.R.D."/>
            <person name="Young C.A."/>
            <person name="Liachko I."/>
            <person name="Schardl C.L."/>
            <person name="Dupont P.Y."/>
            <person name="Berry D."/>
            <person name="Ram A."/>
            <person name="Scott B."/>
            <person name="Cox M.P."/>
        </authorList>
    </citation>
    <scope>NUCLEOTIDE SEQUENCE [LARGE SCALE GENOMIC DNA]</scope>
    <source>
        <strain evidence="2 3">Fl1</strain>
    </source>
</reference>
<dbReference type="Proteomes" id="UP000594364">
    <property type="component" value="Chromosome 3"/>
</dbReference>
<dbReference type="AlphaFoldDB" id="A0A7S9KSB9"/>
<protein>
    <submittedName>
        <fullName evidence="2">Uncharacterized protein</fullName>
    </submittedName>
</protein>
<gene>
    <name evidence="2" type="ORF">C2857_004374</name>
</gene>
<accession>A0A7S9KSB9</accession>
<organism evidence="2 3">
    <name type="scientific">Epichloe festucae (strain Fl1)</name>
    <dbReference type="NCBI Taxonomy" id="877507"/>
    <lineage>
        <taxon>Eukaryota</taxon>
        <taxon>Fungi</taxon>
        <taxon>Dikarya</taxon>
        <taxon>Ascomycota</taxon>
        <taxon>Pezizomycotina</taxon>
        <taxon>Sordariomycetes</taxon>
        <taxon>Hypocreomycetidae</taxon>
        <taxon>Hypocreales</taxon>
        <taxon>Clavicipitaceae</taxon>
        <taxon>Epichloe</taxon>
    </lineage>
</organism>
<evidence type="ECO:0000313" key="2">
    <source>
        <dbReference type="EMBL" id="QPH00606.1"/>
    </source>
</evidence>
<name>A0A7S9KSB9_EPIFF</name>
<feature type="region of interest" description="Disordered" evidence="1">
    <location>
        <begin position="187"/>
        <end position="225"/>
    </location>
</feature>
<keyword evidence="3" id="KW-1185">Reference proteome</keyword>
<dbReference type="EMBL" id="CP031387">
    <property type="protein sequence ID" value="QPH00606.1"/>
    <property type="molecule type" value="Genomic_DNA"/>
</dbReference>
<evidence type="ECO:0000256" key="1">
    <source>
        <dbReference type="SAM" id="MobiDB-lite"/>
    </source>
</evidence>
<feature type="compositionally biased region" description="Basic and acidic residues" evidence="1">
    <location>
        <begin position="214"/>
        <end position="223"/>
    </location>
</feature>
<sequence>MPFVVTDNDVQSTRKRRRDDDEHSSIHRPYEQDRHQDHYLLNAAQDFGPSRRVLPLSSKPKRARITSSSEDENSNIHCLGRDGLATAAHRRRPSQQKIPPDQQPNIHVGGKTPFRPTTAAVLAPCYICHRRPTKKSDLDSFAQCEGCGEVACFVCVRLCHGWNEDDGMSVISEQEMLSRSFHMGDADDMTAEADGEPQHHEADLQRYEQGGNGEKQENEERRWGKGWAASGHRSVVCSRCCVERGRQGEVVCLGCLSGMPGA</sequence>
<feature type="compositionally biased region" description="Basic and acidic residues" evidence="1">
    <location>
        <begin position="18"/>
        <end position="38"/>
    </location>
</feature>
<evidence type="ECO:0000313" key="3">
    <source>
        <dbReference type="Proteomes" id="UP000594364"/>
    </source>
</evidence>